<feature type="domain" description="Transducer of regulated CREB activity C-terminal" evidence="3">
    <location>
        <begin position="637"/>
        <end position="706"/>
    </location>
</feature>
<comment type="caution">
    <text evidence="4">The sequence shown here is derived from an EMBL/GenBank/DDBJ whole genome shotgun (WGS) entry which is preliminary data.</text>
</comment>
<dbReference type="Pfam" id="PF12885">
    <property type="entry name" value="TORC_M"/>
    <property type="match status" value="1"/>
</dbReference>
<evidence type="ECO:0000313" key="5">
    <source>
        <dbReference type="Proteomes" id="UP000276834"/>
    </source>
</evidence>
<feature type="region of interest" description="Disordered" evidence="1">
    <location>
        <begin position="631"/>
        <end position="650"/>
    </location>
</feature>
<evidence type="ECO:0000259" key="2">
    <source>
        <dbReference type="Pfam" id="PF12885"/>
    </source>
</evidence>
<dbReference type="InterPro" id="IPR024785">
    <property type="entry name" value="TORC_C"/>
</dbReference>
<gene>
    <name evidence="4" type="ORF">DV515_00016651</name>
</gene>
<feature type="compositionally biased region" description="Polar residues" evidence="1">
    <location>
        <begin position="214"/>
        <end position="245"/>
    </location>
</feature>
<dbReference type="PANTHER" id="PTHR13589">
    <property type="entry name" value="CREB-REGULATED TRANSCRIPTION COACTIVATOR"/>
    <property type="match status" value="1"/>
</dbReference>
<evidence type="ECO:0000313" key="4">
    <source>
        <dbReference type="EMBL" id="RLV82434.1"/>
    </source>
</evidence>
<dbReference type="InterPro" id="IPR024784">
    <property type="entry name" value="TORC_M"/>
</dbReference>
<protein>
    <recommendedName>
        <fullName evidence="6">CREB regulated transcription coactivator 1</fullName>
    </recommendedName>
</protein>
<organism evidence="4 5">
    <name type="scientific">Chloebia gouldiae</name>
    <name type="common">Gouldian finch</name>
    <name type="synonym">Erythrura gouldiae</name>
    <dbReference type="NCBI Taxonomy" id="44316"/>
    <lineage>
        <taxon>Eukaryota</taxon>
        <taxon>Metazoa</taxon>
        <taxon>Chordata</taxon>
        <taxon>Craniata</taxon>
        <taxon>Vertebrata</taxon>
        <taxon>Euteleostomi</taxon>
        <taxon>Archelosauria</taxon>
        <taxon>Archosauria</taxon>
        <taxon>Dinosauria</taxon>
        <taxon>Saurischia</taxon>
        <taxon>Theropoda</taxon>
        <taxon>Coelurosauria</taxon>
        <taxon>Aves</taxon>
        <taxon>Neognathae</taxon>
        <taxon>Neoaves</taxon>
        <taxon>Telluraves</taxon>
        <taxon>Australaves</taxon>
        <taxon>Passeriformes</taxon>
        <taxon>Passeroidea</taxon>
        <taxon>Passeridae</taxon>
        <taxon>Chloebia</taxon>
    </lineage>
</organism>
<feature type="compositionally biased region" description="Low complexity" evidence="1">
    <location>
        <begin position="432"/>
        <end position="444"/>
    </location>
</feature>
<dbReference type="GO" id="GO:0005634">
    <property type="term" value="C:nucleus"/>
    <property type="evidence" value="ECO:0007669"/>
    <property type="project" value="InterPro"/>
</dbReference>
<dbReference type="OrthoDB" id="8947034at2759"/>
<dbReference type="Pfam" id="PF12886">
    <property type="entry name" value="TORC_C"/>
    <property type="match status" value="1"/>
</dbReference>
<dbReference type="PANTHER" id="PTHR13589:SF14">
    <property type="entry name" value="CREB-REGULATED TRANSCRIPTION COACTIVATOR 1"/>
    <property type="match status" value="1"/>
</dbReference>
<dbReference type="GO" id="GO:0005737">
    <property type="term" value="C:cytoplasm"/>
    <property type="evidence" value="ECO:0007669"/>
    <property type="project" value="InterPro"/>
</dbReference>
<evidence type="ECO:0008006" key="6">
    <source>
        <dbReference type="Google" id="ProtNLM"/>
    </source>
</evidence>
<feature type="compositionally biased region" description="Low complexity" evidence="1">
    <location>
        <begin position="455"/>
        <end position="465"/>
    </location>
</feature>
<sequence length="706" mass="72069">LQLQKTQYLQLGQSRGQYYGGSLPNVNQIGSSAMDLPFQTPFQSSALDTSRTTRHHGLVDRVYRERNRLGSPHRRPLSVDKHGRQISLGAGLPASLPPFCSPWLPVANLIFPSAEQEGGAAPLPPAGHGAGGSLPDLSTIHFPSPLPTPLDPEEPFPGLGSAGSAGSLAANLTQLGLGSASPGEETLLTGGAGNLTQLGTGSASPGETRGDGSASLTQLGIGSGSPGETQRDGSASLTQLGTGSASPGEETLLTGGAGNLTQLGLGSGSPGETRGDGSASLTQLGLGSGSPGEETLLTGGAGNLTQPGLGSASPGEETMLTGRTGNVTQLGIGSASPGEPLVLPMALPGSAGSAGSPAASLTQPGIGSGSPGETRGDGSANLTQLGIGSGSPGFPFPLLLGWEKEMTDQVLAEQAVAMDALSLEQQLPPYPFFTQTSSQQQQQPPVASSLPQTPPSAAELGAAEGPPAPTSVCHGTFHHPPVPSREPEPALHGDRHQLGGLLGAVVSQQLKIPNQESQARKGGRSQLPPSPSWAWGILAVTEMALEASLQQYRSNAGSPANQSPTSPVSNQGFSPGSSPQHSSMLGSVFGDSYYEQQLTARQANALSHQFLINLTLSIGVNVAFLEPSLRHGDSSRLTGESPPSLSKELTSSLAGVGDVSFDTDSQFPLDELKIDPLTLDGLHMLNDPDMVLTDPATEDTFRMDRL</sequence>
<keyword evidence="5" id="KW-1185">Reference proteome</keyword>
<evidence type="ECO:0000259" key="3">
    <source>
        <dbReference type="Pfam" id="PF12886"/>
    </source>
</evidence>
<feature type="region of interest" description="Disordered" evidence="1">
    <location>
        <begin position="553"/>
        <end position="581"/>
    </location>
</feature>
<dbReference type="AlphaFoldDB" id="A0A3L8RRQ8"/>
<feature type="compositionally biased region" description="Polar residues" evidence="1">
    <location>
        <begin position="194"/>
        <end position="205"/>
    </location>
</feature>
<proteinExistence type="predicted"/>
<feature type="non-terminal residue" evidence="4">
    <location>
        <position position="1"/>
    </location>
</feature>
<dbReference type="InterPro" id="IPR024786">
    <property type="entry name" value="TORC"/>
</dbReference>
<dbReference type="Proteomes" id="UP000276834">
    <property type="component" value="Unassembled WGS sequence"/>
</dbReference>
<dbReference type="GO" id="GO:0008140">
    <property type="term" value="F:cAMP response element binding protein binding"/>
    <property type="evidence" value="ECO:0007669"/>
    <property type="project" value="TreeGrafter"/>
</dbReference>
<dbReference type="EMBL" id="QUSF01000384">
    <property type="protein sequence ID" value="RLV82434.1"/>
    <property type="molecule type" value="Genomic_DNA"/>
</dbReference>
<feature type="compositionally biased region" description="Low complexity" evidence="1">
    <location>
        <begin position="346"/>
        <end position="361"/>
    </location>
</feature>
<feature type="region of interest" description="Disordered" evidence="1">
    <location>
        <begin position="346"/>
        <end position="383"/>
    </location>
</feature>
<feature type="region of interest" description="Disordered" evidence="1">
    <location>
        <begin position="431"/>
        <end position="496"/>
    </location>
</feature>
<reference evidence="4 5" key="1">
    <citation type="journal article" date="2018" name="Proc. R. Soc. B">
        <title>A non-coding region near Follistatin controls head colour polymorphism in the Gouldian finch.</title>
        <authorList>
            <person name="Toomey M.B."/>
            <person name="Marques C.I."/>
            <person name="Andrade P."/>
            <person name="Araujo P.M."/>
            <person name="Sabatino S."/>
            <person name="Gazda M.A."/>
            <person name="Afonso S."/>
            <person name="Lopes R.J."/>
            <person name="Corbo J.C."/>
            <person name="Carneiro M."/>
        </authorList>
    </citation>
    <scope>NUCLEOTIDE SEQUENCE [LARGE SCALE GENOMIC DNA]</scope>
    <source>
        <strain evidence="4">Red01</strain>
        <tissue evidence="4">Muscle</tissue>
    </source>
</reference>
<feature type="region of interest" description="Disordered" evidence="1">
    <location>
        <begin position="117"/>
        <end position="163"/>
    </location>
</feature>
<feature type="compositionally biased region" description="Polar residues" evidence="1">
    <location>
        <begin position="635"/>
        <end position="650"/>
    </location>
</feature>
<feature type="domain" description="Transducer of regulated CREB activity middle" evidence="2">
    <location>
        <begin position="110"/>
        <end position="179"/>
    </location>
</feature>
<name>A0A3L8RRQ8_CHLGU</name>
<dbReference type="GO" id="GO:0045944">
    <property type="term" value="P:positive regulation of transcription by RNA polymerase II"/>
    <property type="evidence" value="ECO:0007669"/>
    <property type="project" value="TreeGrafter"/>
</dbReference>
<accession>A0A3L8RRQ8</accession>
<feature type="compositionally biased region" description="Basic and acidic residues" evidence="1">
    <location>
        <begin position="485"/>
        <end position="496"/>
    </location>
</feature>
<evidence type="ECO:0000256" key="1">
    <source>
        <dbReference type="SAM" id="MobiDB-lite"/>
    </source>
</evidence>
<feature type="region of interest" description="Disordered" evidence="1">
    <location>
        <begin position="176"/>
        <end position="322"/>
    </location>
</feature>